<dbReference type="GO" id="GO:0005576">
    <property type="term" value="C:extracellular region"/>
    <property type="evidence" value="ECO:0007669"/>
    <property type="project" value="UniProtKB-SubCell"/>
</dbReference>
<dbReference type="SMART" id="SM00327">
    <property type="entry name" value="VWA"/>
    <property type="match status" value="1"/>
</dbReference>
<keyword evidence="8" id="KW-0677">Repeat</keyword>
<protein>
    <submittedName>
        <fullName evidence="15">BMA-CUT-6</fullName>
    </submittedName>
</protein>
<comment type="subcellular location">
    <subcellularLocation>
        <location evidence="1">Cell membrane</location>
        <topology evidence="1">Single-pass type I membrane protein</topology>
    </subcellularLocation>
    <subcellularLocation>
        <location evidence="2">Secreted</location>
    </subcellularLocation>
</comment>
<dbReference type="GO" id="GO:0005886">
    <property type="term" value="C:plasma membrane"/>
    <property type="evidence" value="ECO:0007669"/>
    <property type="project" value="UniProtKB-SubCell"/>
</dbReference>
<keyword evidence="6 12" id="KW-0812">Transmembrane</keyword>
<keyword evidence="5" id="KW-0964">Secreted</keyword>
<dbReference type="GO" id="GO:0042302">
    <property type="term" value="F:structural constituent of cuticle"/>
    <property type="evidence" value="ECO:0007669"/>
    <property type="project" value="UniProtKB-KW"/>
</dbReference>
<keyword evidence="3" id="KW-0193">Cuticle</keyword>
<dbReference type="PROSITE" id="PS51034">
    <property type="entry name" value="ZP_2"/>
    <property type="match status" value="1"/>
</dbReference>
<keyword evidence="7" id="KW-0732">Signal</keyword>
<dbReference type="Pfam" id="PF25301">
    <property type="entry name" value="CUT_C"/>
    <property type="match status" value="1"/>
</dbReference>
<dbReference type="AlphaFoldDB" id="A0A0H5SB59"/>
<evidence type="ECO:0000259" key="14">
    <source>
        <dbReference type="PROSITE" id="PS51034"/>
    </source>
</evidence>
<name>A0A0H5SB59_BRUMA</name>
<evidence type="ECO:0000256" key="7">
    <source>
        <dbReference type="ARBA" id="ARBA00022729"/>
    </source>
</evidence>
<reference evidence="15" key="2">
    <citation type="submission" date="2012-12" db="EMBL/GenBank/DDBJ databases">
        <authorList>
            <person name="Gao Y.W."/>
            <person name="Fan S.T."/>
            <person name="Sun H.T."/>
            <person name="Wang Z."/>
            <person name="Gao X.L."/>
            <person name="Li Y.G."/>
            <person name="Wang T.C."/>
            <person name="Zhang K."/>
            <person name="Xu W.W."/>
            <person name="Yu Z.J."/>
            <person name="Xia X.Z."/>
        </authorList>
    </citation>
    <scope>NUCLEOTIDE SEQUENCE</scope>
    <source>
        <strain evidence="15">FR3</strain>
    </source>
</reference>
<dbReference type="PANTHER" id="PTHR22907:SF47">
    <property type="entry name" value="CUTICLIN-6"/>
    <property type="match status" value="1"/>
</dbReference>
<feature type="transmembrane region" description="Helical" evidence="12">
    <location>
        <begin position="13"/>
        <end position="32"/>
    </location>
</feature>
<evidence type="ECO:0000256" key="2">
    <source>
        <dbReference type="ARBA" id="ARBA00004613"/>
    </source>
</evidence>
<reference evidence="15" key="1">
    <citation type="journal article" date="2007" name="Science">
        <title>Draft genome of the filarial nematode parasite Brugia malayi.</title>
        <authorList>
            <person name="Ghedin E."/>
            <person name="Wang S."/>
            <person name="Spiro D."/>
            <person name="Caler E."/>
            <person name="Zhao Q."/>
            <person name="Crabtree J."/>
            <person name="Allen J.E."/>
            <person name="Delcher A.L."/>
            <person name="Guiliano D.B."/>
            <person name="Miranda-Saavedra D."/>
            <person name="Angiuoli S.V."/>
            <person name="Creasy T."/>
            <person name="Amedeo P."/>
            <person name="Haas B."/>
            <person name="El-Sayed N.M."/>
            <person name="Wortman J.R."/>
            <person name="Feldblyum T."/>
            <person name="Tallon L."/>
            <person name="Schatz M."/>
            <person name="Shumway M."/>
            <person name="Koo H."/>
            <person name="Salzberg S.L."/>
            <person name="Schobel S."/>
            <person name="Pertea M."/>
            <person name="Pop M."/>
            <person name="White O."/>
            <person name="Barton G.J."/>
            <person name="Carlow C.K."/>
            <person name="Crawford M.J."/>
            <person name="Daub J."/>
            <person name="Dimmic M.W."/>
            <person name="Estes C.F."/>
            <person name="Foster J.M."/>
            <person name="Ganatra M."/>
            <person name="Gregory W.F."/>
            <person name="Johnson N.M."/>
            <person name="Jin J."/>
            <person name="Komuniecki R."/>
            <person name="Korf I."/>
            <person name="Kumar S."/>
            <person name="Laney S."/>
            <person name="Li B.W."/>
            <person name="Li W."/>
            <person name="Lindblom T.H."/>
            <person name="Lustigman S."/>
            <person name="Ma D."/>
            <person name="Maina C.V."/>
            <person name="Martin D.M."/>
            <person name="McCarter J.P."/>
            <person name="McReynolds L."/>
            <person name="Mitreva M."/>
            <person name="Nutman T.B."/>
            <person name="Parkinson J."/>
            <person name="Peregrin-Alvarez J.M."/>
            <person name="Poole C."/>
            <person name="Ren Q."/>
            <person name="Saunders L."/>
            <person name="Sluder A.E."/>
            <person name="Smith K."/>
            <person name="Stanke M."/>
            <person name="Unnasch T.R."/>
            <person name="Ware J."/>
            <person name="Wei A.D."/>
            <person name="Weil G."/>
            <person name="Williams D.J."/>
            <person name="Zhang Y."/>
            <person name="Williams S.A."/>
            <person name="Fraser-Liggett C."/>
            <person name="Slatko B."/>
            <person name="Blaxter M.L."/>
            <person name="Scott A.L."/>
        </authorList>
    </citation>
    <scope>NUCLEOTIDE SEQUENCE</scope>
    <source>
        <strain evidence="15">FR3</strain>
    </source>
</reference>
<dbReference type="FunFam" id="3.40.50.410:FF:000004">
    <property type="entry name" value="collagen alpha-6(VI) chain"/>
    <property type="match status" value="1"/>
</dbReference>
<feature type="domain" description="VWFA" evidence="13">
    <location>
        <begin position="125"/>
        <end position="295"/>
    </location>
</feature>
<proteinExistence type="predicted"/>
<dbReference type="PROSITE" id="PS50234">
    <property type="entry name" value="VWFA"/>
    <property type="match status" value="1"/>
</dbReference>
<evidence type="ECO:0000256" key="1">
    <source>
        <dbReference type="ARBA" id="ARBA00004251"/>
    </source>
</evidence>
<gene>
    <name evidence="15" type="primary">Bma-cut-6</name>
    <name evidence="15" type="ORF">BM_Bm5139</name>
</gene>
<dbReference type="InterPro" id="IPR036465">
    <property type="entry name" value="vWFA_dom_sf"/>
</dbReference>
<keyword evidence="9 12" id="KW-1133">Transmembrane helix</keyword>
<evidence type="ECO:0000313" key="15">
    <source>
        <dbReference type="EMBL" id="CRZ25335.1"/>
    </source>
</evidence>
<dbReference type="PRINTS" id="PR00453">
    <property type="entry name" value="VWFADOMAIN"/>
</dbReference>
<evidence type="ECO:0000256" key="6">
    <source>
        <dbReference type="ARBA" id="ARBA00022692"/>
    </source>
</evidence>
<keyword evidence="10 12" id="KW-0472">Membrane</keyword>
<evidence type="ECO:0000256" key="4">
    <source>
        <dbReference type="ARBA" id="ARBA00022475"/>
    </source>
</evidence>
<dbReference type="InterPro" id="IPR001507">
    <property type="entry name" value="ZP_dom"/>
</dbReference>
<dbReference type="InterPro" id="IPR056953">
    <property type="entry name" value="CUT_N"/>
</dbReference>
<dbReference type="PANTHER" id="PTHR22907">
    <property type="entry name" value="GH04558P"/>
    <property type="match status" value="1"/>
</dbReference>
<dbReference type="CDD" id="cd01472">
    <property type="entry name" value="vWA_collagen"/>
    <property type="match status" value="1"/>
</dbReference>
<evidence type="ECO:0000256" key="5">
    <source>
        <dbReference type="ARBA" id="ARBA00022525"/>
    </source>
</evidence>
<evidence type="ECO:0000256" key="12">
    <source>
        <dbReference type="SAM" id="Phobius"/>
    </source>
</evidence>
<evidence type="ECO:0000256" key="9">
    <source>
        <dbReference type="ARBA" id="ARBA00022989"/>
    </source>
</evidence>
<evidence type="ECO:0000256" key="10">
    <source>
        <dbReference type="ARBA" id="ARBA00023136"/>
    </source>
</evidence>
<dbReference type="SUPFAM" id="SSF53300">
    <property type="entry name" value="vWA-like"/>
    <property type="match status" value="1"/>
</dbReference>
<evidence type="ECO:0000256" key="8">
    <source>
        <dbReference type="ARBA" id="ARBA00022737"/>
    </source>
</evidence>
<organism evidence="15">
    <name type="scientific">Brugia malayi</name>
    <name type="common">Filarial nematode worm</name>
    <dbReference type="NCBI Taxonomy" id="6279"/>
    <lineage>
        <taxon>Eukaryota</taxon>
        <taxon>Metazoa</taxon>
        <taxon>Ecdysozoa</taxon>
        <taxon>Nematoda</taxon>
        <taxon>Chromadorea</taxon>
        <taxon>Rhabditida</taxon>
        <taxon>Spirurina</taxon>
        <taxon>Spiruromorpha</taxon>
        <taxon>Filarioidea</taxon>
        <taxon>Onchocercidae</taxon>
        <taxon>Brugia</taxon>
    </lineage>
</organism>
<feature type="domain" description="ZP" evidence="14">
    <location>
        <begin position="312"/>
        <end position="554"/>
    </location>
</feature>
<dbReference type="Pfam" id="PF25057">
    <property type="entry name" value="CUT_N"/>
    <property type="match status" value="1"/>
</dbReference>
<dbReference type="InterPro" id="IPR051962">
    <property type="entry name" value="Cuticlin"/>
</dbReference>
<evidence type="ECO:0000259" key="13">
    <source>
        <dbReference type="PROSITE" id="PS50234"/>
    </source>
</evidence>
<evidence type="ECO:0000256" key="3">
    <source>
        <dbReference type="ARBA" id="ARBA00022460"/>
    </source>
</evidence>
<evidence type="ECO:0000256" key="11">
    <source>
        <dbReference type="ARBA" id="ARBA00023180"/>
    </source>
</evidence>
<dbReference type="SMART" id="SM00241">
    <property type="entry name" value="ZP"/>
    <property type="match status" value="1"/>
</dbReference>
<feature type="transmembrane region" description="Helical" evidence="12">
    <location>
        <begin position="613"/>
        <end position="637"/>
    </location>
</feature>
<sequence length="645" mass="73059">MCKRCRNNDNLRYYHTLMISAYNFRIFYYYIFIKKLEMATVFTATSFIICVSPDSKSLTNHVCDCLPYRNAMVLRSSGILFSRNLLYIVIAFFISSVRNVETIPIDNSLADAEIIKDCVTNKSVDLVLVLDGSGSIGDETFQLLLNFAVHILRRINITEDGSRMGIIQYAENPQLEITLNQYSHSNQMEWAIQRIKYLSGATNTGAALKFALERGFQNARGGNIPKVAVVVTDGQSQDSVAESAQQLRDAHVMVYAVGVTNLVNVHQLHQIAGNPARVLTVESFDELSKTLADSLTWDMCKTEFRPGTPDIICGPDRIGVRASTKNPFDGYVFIMDHFHKKECRAGPEEFPDARSIGITIPFTECNIHRYRSLSPRGIFVEMTVVFMFHALFMTKVDQMVKVQCFYMEADKSVSVPMEVSMITTQFREKMYEMPRCQYTLRRGSQDGPVVEYAQLGENVYHRWECQDQTDTFGMLVHSCYVDNGFGDRVDILDNKGCGVDAVLLMTPEYDETLRLATKPYHVFKYADRPVLQFQCQITLCLKLDAGCIGLTPPNCPKLEHNHVHNHGHAHGQNEIRRARSVLEFNTLDVFTPQLHIVENLPQCSNPTIQFPSFYVVITVTSIILNILLSTLISVPFLKSRKNGNV</sequence>
<dbReference type="InterPro" id="IPR057475">
    <property type="entry name" value="CUT_C"/>
</dbReference>
<dbReference type="Pfam" id="PF00092">
    <property type="entry name" value="VWA"/>
    <property type="match status" value="1"/>
</dbReference>
<dbReference type="InterPro" id="IPR002035">
    <property type="entry name" value="VWF_A"/>
</dbReference>
<keyword evidence="4" id="KW-1003">Cell membrane</keyword>
<dbReference type="Gene3D" id="3.40.50.410">
    <property type="entry name" value="von Willebrand factor, type A domain"/>
    <property type="match status" value="1"/>
</dbReference>
<accession>A0A0H5SB59</accession>
<keyword evidence="11" id="KW-0325">Glycoprotein</keyword>
<dbReference type="EMBL" id="LN857006">
    <property type="protein sequence ID" value="CRZ25335.1"/>
    <property type="molecule type" value="Genomic_DNA"/>
</dbReference>
<dbReference type="OMA" id="HTLFMTK"/>